<reference evidence="1" key="1">
    <citation type="journal article" date="2025" name="Int. J. Syst. Evol. Microbiol.">
        <title>Inconstantimicrobium mannanitabidum sp. nov., a novel member of the family Clostridiaceae isolated from anoxic soil under the treatment of reductive soil disinfestation.</title>
        <authorList>
            <person name="Ueki A."/>
            <person name="Tonouchi A."/>
            <person name="Honma S."/>
            <person name="Kaku N."/>
            <person name="Ueki K."/>
        </authorList>
    </citation>
    <scope>NUCLEOTIDE SEQUENCE</scope>
    <source>
        <strain evidence="1">TW13</strain>
    </source>
</reference>
<comment type="caution">
    <text evidence="1">The sequence shown here is derived from an EMBL/GenBank/DDBJ whole genome shotgun (WGS) entry which is preliminary data.</text>
</comment>
<evidence type="ECO:0000313" key="2">
    <source>
        <dbReference type="Proteomes" id="UP001058074"/>
    </source>
</evidence>
<keyword evidence="2" id="KW-1185">Reference proteome</keyword>
<sequence length="275" mass="31728">MYVEMSDKVNLYVKQSGEGVPCLFIHGGPGEGSLDFEALGGNSLESFMQMIYFDQRGAARSGGTAEDDYSIKRIVEDIEEIRKKLGISKWIVMAHSFGGVIATNYVYKYQKFVDKLILLNCTLYMEDSLNNQVHYGTELLSEENLQYSEASSTLEKWQYVAGKLFEKNIFYKLQYDDYKNVLKLNEVGCQIKNFNTAMSNQTFSNKEYFANYFDLTKDITVPVLVIAGDRDYSIGPNHYKNFMFPNQRIKIMQGKHMIYLENNEELKSVIQEFIE</sequence>
<evidence type="ECO:0000313" key="1">
    <source>
        <dbReference type="EMBL" id="GKX64864.1"/>
    </source>
</evidence>
<accession>A0ACB5R774</accession>
<organism evidence="1 2">
    <name type="scientific">Inconstantimicrobium mannanitabidum</name>
    <dbReference type="NCBI Taxonomy" id="1604901"/>
    <lineage>
        <taxon>Bacteria</taxon>
        <taxon>Bacillati</taxon>
        <taxon>Bacillota</taxon>
        <taxon>Clostridia</taxon>
        <taxon>Eubacteriales</taxon>
        <taxon>Clostridiaceae</taxon>
        <taxon>Inconstantimicrobium</taxon>
    </lineage>
</organism>
<proteinExistence type="predicted"/>
<dbReference type="EMBL" id="BROD01000001">
    <property type="protein sequence ID" value="GKX64864.1"/>
    <property type="molecule type" value="Genomic_DNA"/>
</dbReference>
<protein>
    <submittedName>
        <fullName evidence="1">Proline iminopeptidase</fullName>
    </submittedName>
</protein>
<gene>
    <name evidence="1" type="primary">pip_1</name>
    <name evidence="1" type="ORF">rsdtw13_01220</name>
</gene>
<dbReference type="Proteomes" id="UP001058074">
    <property type="component" value="Unassembled WGS sequence"/>
</dbReference>
<name>A0ACB5R774_9CLOT</name>